<feature type="transmembrane region" description="Helical" evidence="1">
    <location>
        <begin position="12"/>
        <end position="33"/>
    </location>
</feature>
<reference evidence="2" key="1">
    <citation type="submission" date="2018-05" db="EMBL/GenBank/DDBJ databases">
        <authorList>
            <person name="Lanie J.A."/>
            <person name="Ng W.-L."/>
            <person name="Kazmierczak K.M."/>
            <person name="Andrzejewski T.M."/>
            <person name="Davidsen T.M."/>
            <person name="Wayne K.J."/>
            <person name="Tettelin H."/>
            <person name="Glass J.I."/>
            <person name="Rusch D."/>
            <person name="Podicherti R."/>
            <person name="Tsui H.-C.T."/>
            <person name="Winkler M.E."/>
        </authorList>
    </citation>
    <scope>NUCLEOTIDE SEQUENCE</scope>
</reference>
<gene>
    <name evidence="2" type="ORF">METZ01_LOCUS438769</name>
</gene>
<name>A0A382YST0_9ZZZZ</name>
<organism evidence="2">
    <name type="scientific">marine metagenome</name>
    <dbReference type="NCBI Taxonomy" id="408172"/>
    <lineage>
        <taxon>unclassified sequences</taxon>
        <taxon>metagenomes</taxon>
        <taxon>ecological metagenomes</taxon>
    </lineage>
</organism>
<evidence type="ECO:0008006" key="3">
    <source>
        <dbReference type="Google" id="ProtNLM"/>
    </source>
</evidence>
<protein>
    <recommendedName>
        <fullName evidence="3">Transmembrane protein</fullName>
    </recommendedName>
</protein>
<sequence length="162" mass="17651">MDGVSVLRGLTSSTLFILAIIGIIVGAVCFATYNSQVDWYTQWCTGEDMALMQMLDSAHAEECQNSSISRFGYQVGYILSFGCSAVSILFTLPIMLSGGKRKQPEFERGPITATQMWCANCPNCDAVNFGTIQQMQVTIDCGKCSVPFTPSSLEKYHDSQGA</sequence>
<dbReference type="EMBL" id="UINC01177993">
    <property type="protein sequence ID" value="SVD85915.1"/>
    <property type="molecule type" value="Genomic_DNA"/>
</dbReference>
<keyword evidence="1" id="KW-0472">Membrane</keyword>
<evidence type="ECO:0000256" key="1">
    <source>
        <dbReference type="SAM" id="Phobius"/>
    </source>
</evidence>
<dbReference type="AlphaFoldDB" id="A0A382YST0"/>
<proteinExistence type="predicted"/>
<feature type="transmembrane region" description="Helical" evidence="1">
    <location>
        <begin position="75"/>
        <end position="96"/>
    </location>
</feature>
<accession>A0A382YST0</accession>
<evidence type="ECO:0000313" key="2">
    <source>
        <dbReference type="EMBL" id="SVD85915.1"/>
    </source>
</evidence>
<keyword evidence="1" id="KW-0812">Transmembrane</keyword>
<keyword evidence="1" id="KW-1133">Transmembrane helix</keyword>